<comment type="caution">
    <text evidence="2">The sequence shown here is derived from an EMBL/GenBank/DDBJ whole genome shotgun (WGS) entry which is preliminary data.</text>
</comment>
<gene>
    <name evidence="2" type="ORF">Amon01_000215000</name>
</gene>
<feature type="region of interest" description="Disordered" evidence="1">
    <location>
        <begin position="46"/>
        <end position="83"/>
    </location>
</feature>
<evidence type="ECO:0000313" key="3">
    <source>
        <dbReference type="Proteomes" id="UP001165063"/>
    </source>
</evidence>
<accession>A0A9W7DEH6</accession>
<proteinExistence type="predicted"/>
<dbReference type="AlphaFoldDB" id="A0A9W7DEH6"/>
<dbReference type="Proteomes" id="UP001165063">
    <property type="component" value="Unassembled WGS sequence"/>
</dbReference>
<dbReference type="EMBL" id="BSXU01000745">
    <property type="protein sequence ID" value="GMG21639.1"/>
    <property type="molecule type" value="Genomic_DNA"/>
</dbReference>
<evidence type="ECO:0000313" key="2">
    <source>
        <dbReference type="EMBL" id="GMG21639.1"/>
    </source>
</evidence>
<organism evidence="2 3">
    <name type="scientific">Ambrosiozyma monospora</name>
    <name type="common">Yeast</name>
    <name type="synonym">Endomycopsis monosporus</name>
    <dbReference type="NCBI Taxonomy" id="43982"/>
    <lineage>
        <taxon>Eukaryota</taxon>
        <taxon>Fungi</taxon>
        <taxon>Dikarya</taxon>
        <taxon>Ascomycota</taxon>
        <taxon>Saccharomycotina</taxon>
        <taxon>Pichiomycetes</taxon>
        <taxon>Pichiales</taxon>
        <taxon>Pichiaceae</taxon>
        <taxon>Ambrosiozyma</taxon>
    </lineage>
</organism>
<protein>
    <submittedName>
        <fullName evidence="2">Unnamed protein product</fullName>
    </submittedName>
</protein>
<evidence type="ECO:0000256" key="1">
    <source>
        <dbReference type="SAM" id="MobiDB-lite"/>
    </source>
</evidence>
<name>A0A9W7DEH6_AMBMO</name>
<keyword evidence="3" id="KW-1185">Reference proteome</keyword>
<sequence>MNEDLSAIEERVKAILLKSKAKIQATRSPLASQRITQHLMGRRIVPRSSRNSLPLKRRKFGQSFKPDANKSDSSIKVNGDDSTIIEPKDETKTVKQDDDCSLALQRLEIGWSRLHISLIREFQKQKEAKSGFTVLLSNVDRMLHSLKEMKSSTSYILADKPKHKEHNKTEAKMILFDDLAKKYETKGETASAYGLVELHNDIFDEHPANDTEFDKFFESLWVSTTEPWYEVHEKLSKKIDSFKTTLEKLKDLMNSEETSSTR</sequence>
<reference evidence="2" key="1">
    <citation type="submission" date="2023-04" db="EMBL/GenBank/DDBJ databases">
        <title>Ambrosiozyma monospora NBRC 1965.</title>
        <authorList>
            <person name="Ichikawa N."/>
            <person name="Sato H."/>
            <person name="Tonouchi N."/>
        </authorList>
    </citation>
    <scope>NUCLEOTIDE SEQUENCE</scope>
    <source>
        <strain evidence="2">NBRC 1965</strain>
    </source>
</reference>